<dbReference type="EMBL" id="RXIH01000001">
    <property type="protein sequence ID" value="RZN57858.1"/>
    <property type="molecule type" value="Genomic_DNA"/>
</dbReference>
<dbReference type="SMART" id="SM00382">
    <property type="entry name" value="AAA"/>
    <property type="match status" value="1"/>
</dbReference>
<feature type="domain" description="ABC transporter" evidence="4">
    <location>
        <begin position="5"/>
        <end position="236"/>
    </location>
</feature>
<name>A0A523BAI9_9CREN</name>
<gene>
    <name evidence="6" type="ORF">DSO09_05525</name>
    <name evidence="5" type="ORF">EF809_00160</name>
</gene>
<keyword evidence="2" id="KW-0547">Nucleotide-binding</keyword>
<dbReference type="Pfam" id="PF00005">
    <property type="entry name" value="ABC_tran"/>
    <property type="match status" value="1"/>
</dbReference>
<keyword evidence="1" id="KW-0813">Transport</keyword>
<dbReference type="GO" id="GO:0005524">
    <property type="term" value="F:ATP binding"/>
    <property type="evidence" value="ECO:0007669"/>
    <property type="project" value="UniProtKB-KW"/>
</dbReference>
<dbReference type="PANTHER" id="PTHR42788:SF13">
    <property type="entry name" value="ALIPHATIC SULFONATES IMPORT ATP-BINDING PROTEIN SSUB"/>
    <property type="match status" value="1"/>
</dbReference>
<protein>
    <submittedName>
        <fullName evidence="5 6">ABC transporter ATP-binding protein</fullName>
    </submittedName>
</protein>
<reference evidence="5 7" key="2">
    <citation type="journal article" date="2019" name="Nat. Microbiol.">
        <title>Wide diversity of methane and short-chain alkane metabolisms in uncultured archaea.</title>
        <authorList>
            <person name="Borrel G."/>
            <person name="Adam P.S."/>
            <person name="McKay L.J."/>
            <person name="Chen L.X."/>
            <person name="Sierra-Garcia I.N."/>
            <person name="Sieber C.M."/>
            <person name="Letourneur Q."/>
            <person name="Ghozlane A."/>
            <person name="Andersen G.L."/>
            <person name="Li W.J."/>
            <person name="Hallam S.J."/>
            <person name="Muyzer G."/>
            <person name="de Oliveira V.M."/>
            <person name="Inskeep W.P."/>
            <person name="Banfield J.F."/>
            <person name="Gribaldo S."/>
        </authorList>
    </citation>
    <scope>NUCLEOTIDE SEQUENCE [LARGE SCALE GENOMIC DNA]</scope>
    <source>
        <strain evidence="5">Verst-YHS</strain>
    </source>
</reference>
<dbReference type="InterPro" id="IPR050166">
    <property type="entry name" value="ABC_transporter_ATP-bind"/>
</dbReference>
<evidence type="ECO:0000313" key="6">
    <source>
        <dbReference type="EMBL" id="TDA37966.1"/>
    </source>
</evidence>
<dbReference type="PANTHER" id="PTHR42788">
    <property type="entry name" value="TAURINE IMPORT ATP-BINDING PROTEIN-RELATED"/>
    <property type="match status" value="1"/>
</dbReference>
<dbReference type="SUPFAM" id="SSF52540">
    <property type="entry name" value="P-loop containing nucleoside triphosphate hydrolases"/>
    <property type="match status" value="1"/>
</dbReference>
<dbReference type="CDD" id="cd03293">
    <property type="entry name" value="ABC_NrtD_SsuB_transporters"/>
    <property type="match status" value="1"/>
</dbReference>
<dbReference type="Proteomes" id="UP000316080">
    <property type="component" value="Unassembled WGS sequence"/>
</dbReference>
<dbReference type="InterPro" id="IPR027417">
    <property type="entry name" value="P-loop_NTPase"/>
</dbReference>
<dbReference type="InterPro" id="IPR003439">
    <property type="entry name" value="ABC_transporter-like_ATP-bd"/>
</dbReference>
<evidence type="ECO:0000256" key="3">
    <source>
        <dbReference type="ARBA" id="ARBA00022840"/>
    </source>
</evidence>
<dbReference type="EMBL" id="QNVI01000061">
    <property type="protein sequence ID" value="TDA37966.1"/>
    <property type="molecule type" value="Genomic_DNA"/>
</dbReference>
<evidence type="ECO:0000313" key="7">
    <source>
        <dbReference type="Proteomes" id="UP000316080"/>
    </source>
</evidence>
<dbReference type="PROSITE" id="PS00211">
    <property type="entry name" value="ABC_TRANSPORTER_1"/>
    <property type="match status" value="1"/>
</dbReference>
<comment type="caution">
    <text evidence="6">The sequence shown here is derived from an EMBL/GenBank/DDBJ whole genome shotgun (WGS) entry which is preliminary data.</text>
</comment>
<dbReference type="AlphaFoldDB" id="A0A523BAI9"/>
<dbReference type="PROSITE" id="PS50893">
    <property type="entry name" value="ABC_TRANSPORTER_2"/>
    <property type="match status" value="1"/>
</dbReference>
<evidence type="ECO:0000313" key="8">
    <source>
        <dbReference type="Proteomes" id="UP000317265"/>
    </source>
</evidence>
<proteinExistence type="predicted"/>
<dbReference type="Gene3D" id="3.40.50.300">
    <property type="entry name" value="P-loop containing nucleotide triphosphate hydrolases"/>
    <property type="match status" value="1"/>
</dbReference>
<evidence type="ECO:0000256" key="2">
    <source>
        <dbReference type="ARBA" id="ARBA00022741"/>
    </source>
</evidence>
<organism evidence="6 8">
    <name type="scientific">Thermoproteota archaeon</name>
    <dbReference type="NCBI Taxonomy" id="2056631"/>
    <lineage>
        <taxon>Archaea</taxon>
        <taxon>Thermoproteota</taxon>
    </lineage>
</organism>
<sequence>MGKEIIVDSLTKIFTQGKSKLEVLKDLTFDVNKGEFLCIVGPSGCGKTTLLKIICGLEEPTYGKVLIRNEPPNPIKHRFGMIFQEDSLLPWRNVIGNVKFGLEIKGHNKKESEEISKKYIEMVGLKGFENYYPYQLSGGMKKRVAIARALAIDPDLILMDEPFADLDAQTRSLMQRELLRIWFGVGKTVLFVTHNVEEAVFLANRIIVLTKRPSRIKSMINIELPYPRNRLSQTFISYREKILKLFHEEIGGAEFGT</sequence>
<dbReference type="InterPro" id="IPR003593">
    <property type="entry name" value="AAA+_ATPase"/>
</dbReference>
<keyword evidence="3 6" id="KW-0067">ATP-binding</keyword>
<reference evidence="6 8" key="1">
    <citation type="journal article" date="2019" name="Nat. Microbiol.">
        <title>Expanding anaerobic alkane metabolism in the domain of Archaea.</title>
        <authorList>
            <person name="Wang Y."/>
            <person name="Wegener G."/>
            <person name="Hou J."/>
            <person name="Wang F."/>
            <person name="Xiao X."/>
        </authorList>
    </citation>
    <scope>NUCLEOTIDE SEQUENCE [LARGE SCALE GENOMIC DNA]</scope>
    <source>
        <strain evidence="6">WYZ-LMO11</strain>
    </source>
</reference>
<evidence type="ECO:0000259" key="4">
    <source>
        <dbReference type="PROSITE" id="PS50893"/>
    </source>
</evidence>
<dbReference type="InterPro" id="IPR017871">
    <property type="entry name" value="ABC_transporter-like_CS"/>
</dbReference>
<accession>A0A523BAI9</accession>
<evidence type="ECO:0000256" key="1">
    <source>
        <dbReference type="ARBA" id="ARBA00022448"/>
    </source>
</evidence>
<dbReference type="Proteomes" id="UP000317265">
    <property type="component" value="Unassembled WGS sequence"/>
</dbReference>
<evidence type="ECO:0000313" key="5">
    <source>
        <dbReference type="EMBL" id="RZN57858.1"/>
    </source>
</evidence>
<dbReference type="GO" id="GO:0016887">
    <property type="term" value="F:ATP hydrolysis activity"/>
    <property type="evidence" value="ECO:0007669"/>
    <property type="project" value="InterPro"/>
</dbReference>